<reference evidence="13" key="2">
    <citation type="submission" date="2021-01" db="EMBL/GenBank/DDBJ databases">
        <authorList>
            <person name="Schikora-Tamarit M.A."/>
        </authorList>
    </citation>
    <scope>NUCLEOTIDE SEQUENCE</scope>
    <source>
        <strain evidence="13">CBS6341</strain>
    </source>
</reference>
<evidence type="ECO:0000256" key="8">
    <source>
        <dbReference type="ARBA" id="ARBA00031348"/>
    </source>
</evidence>
<dbReference type="GO" id="GO:0017119">
    <property type="term" value="C:Golgi transport complex"/>
    <property type="evidence" value="ECO:0007669"/>
    <property type="project" value="UniProtKB-UniRule"/>
</dbReference>
<dbReference type="Pfam" id="PF06419">
    <property type="entry name" value="COG6_N"/>
    <property type="match status" value="1"/>
</dbReference>
<evidence type="ECO:0000256" key="4">
    <source>
        <dbReference type="ARBA" id="ARBA00022448"/>
    </source>
</evidence>
<keyword evidence="4 10" id="KW-0813">Transport</keyword>
<keyword evidence="14" id="KW-1185">Reference proteome</keyword>
<evidence type="ECO:0000256" key="10">
    <source>
        <dbReference type="RuleBase" id="RU365075"/>
    </source>
</evidence>
<dbReference type="SMART" id="SM01087">
    <property type="entry name" value="COG6"/>
    <property type="match status" value="1"/>
</dbReference>
<protein>
    <recommendedName>
        <fullName evidence="3 10">Conserved oligomeric Golgi complex subunit 6</fullName>
        <shortName evidence="10">COG complex subunit 6</shortName>
    </recommendedName>
    <alternativeName>
        <fullName evidence="8 10">Component of oligomeric Golgi complex 6</fullName>
    </alternativeName>
</protein>
<reference evidence="13" key="1">
    <citation type="journal article" date="2021" name="Open Biol.">
        <title>Shared evolutionary footprints suggest mitochondrial oxidative damage underlies multiple complex I losses in fungi.</title>
        <authorList>
            <person name="Schikora-Tamarit M.A."/>
            <person name="Marcet-Houben M."/>
            <person name="Nosek J."/>
            <person name="Gabaldon T."/>
        </authorList>
    </citation>
    <scope>NUCLEOTIDE SEQUENCE</scope>
    <source>
        <strain evidence="13">CBS6341</strain>
    </source>
</reference>
<dbReference type="InterPro" id="IPR010490">
    <property type="entry name" value="COG6"/>
</dbReference>
<evidence type="ECO:0000256" key="3">
    <source>
        <dbReference type="ARBA" id="ARBA00020973"/>
    </source>
</evidence>
<dbReference type="Pfam" id="PF20653">
    <property type="entry name" value="COG6_C"/>
    <property type="match status" value="1"/>
</dbReference>
<evidence type="ECO:0000256" key="2">
    <source>
        <dbReference type="ARBA" id="ARBA00011023"/>
    </source>
</evidence>
<dbReference type="OrthoDB" id="272987at2759"/>
<organism evidence="13 14">
    <name type="scientific">Wickerhamomyces mucosus</name>
    <dbReference type="NCBI Taxonomy" id="1378264"/>
    <lineage>
        <taxon>Eukaryota</taxon>
        <taxon>Fungi</taxon>
        <taxon>Dikarya</taxon>
        <taxon>Ascomycota</taxon>
        <taxon>Saccharomycotina</taxon>
        <taxon>Saccharomycetes</taxon>
        <taxon>Phaffomycetales</taxon>
        <taxon>Wickerhamomycetaceae</taxon>
        <taxon>Wickerhamomyces</taxon>
    </lineage>
</organism>
<dbReference type="EMBL" id="JAEUBF010001385">
    <property type="protein sequence ID" value="KAH3667542.1"/>
    <property type="molecule type" value="Genomic_DNA"/>
</dbReference>
<evidence type="ECO:0000259" key="12">
    <source>
        <dbReference type="Pfam" id="PF20653"/>
    </source>
</evidence>
<gene>
    <name evidence="13" type="ORF">WICMUC_005329</name>
</gene>
<dbReference type="GO" id="GO:0015031">
    <property type="term" value="P:protein transport"/>
    <property type="evidence" value="ECO:0007669"/>
    <property type="project" value="UniProtKB-KW"/>
</dbReference>
<dbReference type="InterPro" id="IPR048369">
    <property type="entry name" value="COG6_C"/>
</dbReference>
<name>A0A9P8PA21_9ASCO</name>
<feature type="domain" description="Conserved oligomeric complex COG6 N-terminal" evidence="11">
    <location>
        <begin position="155"/>
        <end position="250"/>
    </location>
</feature>
<comment type="function">
    <text evidence="9">Acts as a component of the peripheral membrane COG complex that is involved in intra-Golgi protein trafficking. COG is located at the cis-Golgi, and regulates tethering of retrograde intra-Golgi vesicles and possibly a number of other membrane trafficking events.</text>
</comment>
<sequence>MDFIDYDTFNSEGEFPQPAPPLILPINTVTNKFKNLSILSKLNYSNKSINNNNNIIKDNDKEVENDSVNIVNKTAEKYSKLTVELFESNELSNIDLRTNEKFNNNDNNDGGFSNHINSNTNELSNKLSKILNSYNYDDSSLRDSLIFLQNNPNLIQNTNTNSNSFKNNIESELLKKNNIKLKQFNSIVDTLENFEQNLIDLNKFNEINKINDQTLELVDKIDNLQKEKNLIILKKSLLVNFKKLFIVNEFNESFDTNSITLFENFNSNYKIYQNSEILLSLNNSQIGFKIINKLNLNLLKYYQIFQKNLNNINIFDNNITNNKIFKLSNYFLSNNKELHEQFLKKFIKTRSNSLINEFHLQLNQNLNISIVDSTRYIGDILAYIHSIIVNEIEYIKILFEIDLSEFNNHETNIVENFQKLTKIAPNLDLNPLILSNLNSLNKLIYNKIEIIIINENDLIKFIKIYELFEFYKLIYEKFKLNFEIFKIFDSLQDLIKLRILKKLSIELNNVEKKLIEENWELNDDLLMTTDWLNQYLNDSLLLFETSLDSTQIFKDDGFLNECLELILDKPLEFLELQSNKNFPTINDIKKFNSTNKDELRNSNIFKLNNYDFINYKILPIPILIDYKIPIDQLLTKFISNELNELLNSIELEIPFQLISLIYPIDQIQDDDDYQIYYSLLENKIFNKENIIGINSKIFHKLPDFITNLTDSLIKLNSPIHLNQIINGVSKEFIKIYNVFYKIIKLIYEDEGELLNWNVINVSTLLGLNEDDLKDLK</sequence>
<evidence type="ECO:0000256" key="5">
    <source>
        <dbReference type="ARBA" id="ARBA00022927"/>
    </source>
</evidence>
<keyword evidence="5 10" id="KW-0653">Protein transport</keyword>
<dbReference type="GO" id="GO:0000139">
    <property type="term" value="C:Golgi membrane"/>
    <property type="evidence" value="ECO:0007669"/>
    <property type="project" value="UniProtKB-SubCell"/>
</dbReference>
<dbReference type="PANTHER" id="PTHR21506">
    <property type="entry name" value="COMPONENT OF OLIGOMERIC GOLGI COMPLEX 6"/>
    <property type="match status" value="1"/>
</dbReference>
<evidence type="ECO:0000256" key="1">
    <source>
        <dbReference type="ARBA" id="ARBA00004395"/>
    </source>
</evidence>
<evidence type="ECO:0000256" key="9">
    <source>
        <dbReference type="ARBA" id="ARBA00043873"/>
    </source>
</evidence>
<comment type="subcellular location">
    <subcellularLocation>
        <location evidence="1 10">Golgi apparatus membrane</location>
        <topology evidence="1 10">Peripheral membrane protein</topology>
    </subcellularLocation>
</comment>
<feature type="domain" description="Conserved Oligomeric Golgi complex subunit 6 C-terminal" evidence="12">
    <location>
        <begin position="286"/>
        <end position="765"/>
    </location>
</feature>
<keyword evidence="6 10" id="KW-0333">Golgi apparatus</keyword>
<evidence type="ECO:0000259" key="11">
    <source>
        <dbReference type="Pfam" id="PF06419"/>
    </source>
</evidence>
<comment type="function">
    <text evidence="10">Acts as component of the peripheral membrane COG complex that is involved in intra-Golgi protein trafficking. COG is located at the cis-Golgi, and regulates tethering of retrograde intra-Golgi vesicles and possibly a number of other membrane trafficking events.</text>
</comment>
<evidence type="ECO:0000256" key="7">
    <source>
        <dbReference type="ARBA" id="ARBA00023136"/>
    </source>
</evidence>
<dbReference type="InterPro" id="IPR048368">
    <property type="entry name" value="COG6_N"/>
</dbReference>
<evidence type="ECO:0000313" key="14">
    <source>
        <dbReference type="Proteomes" id="UP000769528"/>
    </source>
</evidence>
<evidence type="ECO:0000256" key="6">
    <source>
        <dbReference type="ARBA" id="ARBA00023034"/>
    </source>
</evidence>
<comment type="caution">
    <text evidence="13">The sequence shown here is derived from an EMBL/GenBank/DDBJ whole genome shotgun (WGS) entry which is preliminary data.</text>
</comment>
<evidence type="ECO:0000313" key="13">
    <source>
        <dbReference type="EMBL" id="KAH3667542.1"/>
    </source>
</evidence>
<accession>A0A9P8PA21</accession>
<proteinExistence type="inferred from homology"/>
<dbReference type="Proteomes" id="UP000769528">
    <property type="component" value="Unassembled WGS sequence"/>
</dbReference>
<keyword evidence="7 10" id="KW-0472">Membrane</keyword>
<comment type="similarity">
    <text evidence="2 10">Belongs to the COG6 family.</text>
</comment>
<comment type="subunit">
    <text evidence="10">Component of the conserved oligomeric Golgi complex.</text>
</comment>
<dbReference type="GO" id="GO:0006891">
    <property type="term" value="P:intra-Golgi vesicle-mediated transport"/>
    <property type="evidence" value="ECO:0007669"/>
    <property type="project" value="UniProtKB-UniRule"/>
</dbReference>
<dbReference type="PANTHER" id="PTHR21506:SF0">
    <property type="entry name" value="CONSERVED OLIGOMERIC GOLGI COMPLEX SUBUNIT 6"/>
    <property type="match status" value="1"/>
</dbReference>
<dbReference type="AlphaFoldDB" id="A0A9P8PA21"/>